<dbReference type="InterPro" id="IPR036465">
    <property type="entry name" value="vWFA_dom_sf"/>
</dbReference>
<feature type="domain" description="VWFA" evidence="3">
    <location>
        <begin position="402"/>
        <end position="608"/>
    </location>
</feature>
<dbReference type="AlphaFoldDB" id="A0A418WQ60"/>
<dbReference type="Proteomes" id="UP000286100">
    <property type="component" value="Unassembled WGS sequence"/>
</dbReference>
<dbReference type="SUPFAM" id="SSF53300">
    <property type="entry name" value="vWA-like"/>
    <property type="match status" value="1"/>
</dbReference>
<evidence type="ECO:0000259" key="3">
    <source>
        <dbReference type="PROSITE" id="PS50234"/>
    </source>
</evidence>
<dbReference type="Gene3D" id="3.40.50.410">
    <property type="entry name" value="von Willebrand factor, type A domain"/>
    <property type="match status" value="1"/>
</dbReference>
<dbReference type="PROSITE" id="PS50234">
    <property type="entry name" value="VWFA"/>
    <property type="match status" value="1"/>
</dbReference>
<dbReference type="CDD" id="cd01454">
    <property type="entry name" value="vWA_norD_type"/>
    <property type="match status" value="1"/>
</dbReference>
<feature type="region of interest" description="Disordered" evidence="2">
    <location>
        <begin position="210"/>
        <end position="270"/>
    </location>
</feature>
<dbReference type="GO" id="GO:0009236">
    <property type="term" value="P:cobalamin biosynthetic process"/>
    <property type="evidence" value="ECO:0007669"/>
    <property type="project" value="UniProtKB-UniRule"/>
</dbReference>
<proteinExistence type="predicted"/>
<dbReference type="EC" id="6.6.1.2" evidence="1"/>
<dbReference type="OrthoDB" id="9764783at2"/>
<dbReference type="PANTHER" id="PTHR41248">
    <property type="entry name" value="NORD PROTEIN"/>
    <property type="match status" value="1"/>
</dbReference>
<evidence type="ECO:0000313" key="4">
    <source>
        <dbReference type="EMBL" id="RJF93380.1"/>
    </source>
</evidence>
<feature type="compositionally biased region" description="Acidic residues" evidence="2">
    <location>
        <begin position="215"/>
        <end position="238"/>
    </location>
</feature>
<dbReference type="InterPro" id="IPR006538">
    <property type="entry name" value="CobT"/>
</dbReference>
<dbReference type="InterPro" id="IPR025861">
    <property type="entry name" value="CobT_VWA_dom"/>
</dbReference>
<dbReference type="Pfam" id="PF06213">
    <property type="entry name" value="CobT"/>
    <property type="match status" value="1"/>
</dbReference>
<dbReference type="NCBIfam" id="TIGR01651">
    <property type="entry name" value="CobT"/>
    <property type="match status" value="1"/>
</dbReference>
<sequence>MAEQTPLDRFRTVLTGASRAIAHEPEVELAFTADAPVAAGKHLKVPMPARSLPPEQVAEARGFADGFALKLRHHNAALHVKAAPAEAVARAVYDAAEQARVEALGSRAMAGVKANLTHALEMRMRSDPITRARSREEVPLSTAVGLMVRERLTGQAAPEVAEAGLAMVRDWIEQKGGADLDALALLADDQAAFQKLATQLLEDLELTEGDLAPDSADDGGDEDEGQDQEESEGEEGDDQSSGAEGQQDARGEPDDGETGEGEQSMADEDMLSDMDAEADGEGEEGMMPVRPNRPLSDFSPQFDYKAWTTRFDEVIEATDLCDEDELGRLRAYLDQQLVHLQGAVTKLANRLQRRLMAQQNRSWDFDQEEGLLDAARLARVVINPTHSLSYKIERDTDFRDTVVSLLIDNSGSMRGRPISIAAISADIMARTLERCGVKTEILGFTTRAWKGGQSREDWLAAGRTPMPGRLNDLRHIVYKKADEPWRRAKKSLGLMMREGLLKENIDGEALLWAHNRIVNRPEERRILMVISDGAPVDDSTLSVNSGSYLEKHLRQVIHWIENRSSVELIAIGIGHDVTRYYQKAVTIMDAEQLGGTMVEQLAGLFDTD</sequence>
<dbReference type="InterPro" id="IPR002035">
    <property type="entry name" value="VWF_A"/>
</dbReference>
<organism evidence="4 5">
    <name type="scientific">Sphingomonas cavernae</name>
    <dbReference type="NCBI Taxonomy" id="2320861"/>
    <lineage>
        <taxon>Bacteria</taxon>
        <taxon>Pseudomonadati</taxon>
        <taxon>Pseudomonadota</taxon>
        <taxon>Alphaproteobacteria</taxon>
        <taxon>Sphingomonadales</taxon>
        <taxon>Sphingomonadaceae</taxon>
        <taxon>Sphingomonas</taxon>
    </lineage>
</organism>
<feature type="compositionally biased region" description="Acidic residues" evidence="2">
    <location>
        <begin position="254"/>
        <end position="270"/>
    </location>
</feature>
<accession>A0A418WQ60</accession>
<dbReference type="PIRSF" id="PIRSF031715">
    <property type="entry name" value="Cob_chel_CobT"/>
    <property type="match status" value="1"/>
</dbReference>
<evidence type="ECO:0000256" key="1">
    <source>
        <dbReference type="NCBIfam" id="TIGR01651"/>
    </source>
</evidence>
<protein>
    <recommendedName>
        <fullName evidence="1">Cobaltochelatase subunit CobT</fullName>
        <ecNumber evidence="1">6.6.1.2</ecNumber>
    </recommendedName>
</protein>
<evidence type="ECO:0000256" key="2">
    <source>
        <dbReference type="SAM" id="MobiDB-lite"/>
    </source>
</evidence>
<dbReference type="PANTHER" id="PTHR41248:SF1">
    <property type="entry name" value="NORD PROTEIN"/>
    <property type="match status" value="1"/>
</dbReference>
<dbReference type="GO" id="GO:0051116">
    <property type="term" value="F:cobaltochelatase activity"/>
    <property type="evidence" value="ECO:0007669"/>
    <property type="project" value="UniProtKB-UniRule"/>
</dbReference>
<gene>
    <name evidence="4" type="primary">cobT</name>
    <name evidence="4" type="ORF">D3876_03290</name>
</gene>
<comment type="caution">
    <text evidence="4">The sequence shown here is derived from an EMBL/GenBank/DDBJ whole genome shotgun (WGS) entry which is preliminary data.</text>
</comment>
<dbReference type="RefSeq" id="WP_119759657.1">
    <property type="nucleotide sequence ID" value="NZ_QYUM01000002.1"/>
</dbReference>
<keyword evidence="4" id="KW-0436">Ligase</keyword>
<keyword evidence="5" id="KW-1185">Reference proteome</keyword>
<reference evidence="4 5" key="1">
    <citation type="submission" date="2018-09" db="EMBL/GenBank/DDBJ databases">
        <authorList>
            <person name="Zhu H."/>
        </authorList>
    </citation>
    <scope>NUCLEOTIDE SEQUENCE [LARGE SCALE GENOMIC DNA]</scope>
    <source>
        <strain evidence="4 5">K2R01-6</strain>
    </source>
</reference>
<dbReference type="EMBL" id="QYUM01000002">
    <property type="protein sequence ID" value="RJF93380.1"/>
    <property type="molecule type" value="Genomic_DNA"/>
</dbReference>
<dbReference type="InterPro" id="IPR051928">
    <property type="entry name" value="NorD/CobT"/>
</dbReference>
<dbReference type="Pfam" id="PF11775">
    <property type="entry name" value="CobT_C"/>
    <property type="match status" value="1"/>
</dbReference>
<name>A0A418WQ60_9SPHN</name>
<evidence type="ECO:0000313" key="5">
    <source>
        <dbReference type="Proteomes" id="UP000286100"/>
    </source>
</evidence>